<proteinExistence type="predicted"/>
<name>A0A327Z4L2_9ACTN</name>
<organism evidence="1 2">
    <name type="scientific">Actinoplanes lutulentus</name>
    <dbReference type="NCBI Taxonomy" id="1287878"/>
    <lineage>
        <taxon>Bacteria</taxon>
        <taxon>Bacillati</taxon>
        <taxon>Actinomycetota</taxon>
        <taxon>Actinomycetes</taxon>
        <taxon>Micromonosporales</taxon>
        <taxon>Micromonosporaceae</taxon>
        <taxon>Actinoplanes</taxon>
    </lineage>
</organism>
<comment type="caution">
    <text evidence="1">The sequence shown here is derived from an EMBL/GenBank/DDBJ whole genome shotgun (WGS) entry which is preliminary data.</text>
</comment>
<dbReference type="Proteomes" id="UP000249341">
    <property type="component" value="Unassembled WGS sequence"/>
</dbReference>
<keyword evidence="2" id="KW-1185">Reference proteome</keyword>
<sequence>MSDPVRTVRRMASEILEHLTGAADAAGEKLTEAEVSQVNVDRLLADLATARTSTVRTLPPDPFAPVPRRWVDANGRTMVDIEIEVDDAFGAHLDSLPDANAFILDAALREVNRSTLGRHAYYRRLTAAAQELGLRVGWGADLDQWMDHYPEPPAHLTADVLAAHAEWLKQRTTRR</sequence>
<dbReference type="EMBL" id="QLMJ01000020">
    <property type="protein sequence ID" value="RAK28349.1"/>
    <property type="molecule type" value="Genomic_DNA"/>
</dbReference>
<accession>A0A327Z4L2</accession>
<gene>
    <name evidence="1" type="ORF">B0I29_120117</name>
</gene>
<protein>
    <submittedName>
        <fullName evidence="1">Uncharacterized protein</fullName>
    </submittedName>
</protein>
<reference evidence="1 2" key="1">
    <citation type="submission" date="2018-06" db="EMBL/GenBank/DDBJ databases">
        <title>Genomic Encyclopedia of Type Strains, Phase III (KMG-III): the genomes of soil and plant-associated and newly described type strains.</title>
        <authorList>
            <person name="Whitman W."/>
        </authorList>
    </citation>
    <scope>NUCLEOTIDE SEQUENCE [LARGE SCALE GENOMIC DNA]</scope>
    <source>
        <strain evidence="1 2">CGMCC 4.7090</strain>
    </source>
</reference>
<evidence type="ECO:0000313" key="2">
    <source>
        <dbReference type="Proteomes" id="UP000249341"/>
    </source>
</evidence>
<dbReference type="AlphaFoldDB" id="A0A327Z4L2"/>
<evidence type="ECO:0000313" key="1">
    <source>
        <dbReference type="EMBL" id="RAK28349.1"/>
    </source>
</evidence>